<evidence type="ECO:0000256" key="1">
    <source>
        <dbReference type="ARBA" id="ARBA00004141"/>
    </source>
</evidence>
<reference evidence="11 13" key="1">
    <citation type="journal article" date="2012" name="Nature">
        <title>Algal genomes reveal evolutionary mosaicism and the fate of nucleomorphs.</title>
        <authorList>
            <consortium name="DOE Joint Genome Institute"/>
            <person name="Curtis B.A."/>
            <person name="Tanifuji G."/>
            <person name="Burki F."/>
            <person name="Gruber A."/>
            <person name="Irimia M."/>
            <person name="Maruyama S."/>
            <person name="Arias M.C."/>
            <person name="Ball S.G."/>
            <person name="Gile G.H."/>
            <person name="Hirakawa Y."/>
            <person name="Hopkins J.F."/>
            <person name="Kuo A."/>
            <person name="Rensing S.A."/>
            <person name="Schmutz J."/>
            <person name="Symeonidi A."/>
            <person name="Elias M."/>
            <person name="Eveleigh R.J."/>
            <person name="Herman E.K."/>
            <person name="Klute M.J."/>
            <person name="Nakayama T."/>
            <person name="Obornik M."/>
            <person name="Reyes-Prieto A."/>
            <person name="Armbrust E.V."/>
            <person name="Aves S.J."/>
            <person name="Beiko R.G."/>
            <person name="Coutinho P."/>
            <person name="Dacks J.B."/>
            <person name="Durnford D.G."/>
            <person name="Fast N.M."/>
            <person name="Green B.R."/>
            <person name="Grisdale C.J."/>
            <person name="Hempel F."/>
            <person name="Henrissat B."/>
            <person name="Hoppner M.P."/>
            <person name="Ishida K."/>
            <person name="Kim E."/>
            <person name="Koreny L."/>
            <person name="Kroth P.G."/>
            <person name="Liu Y."/>
            <person name="Malik S.B."/>
            <person name="Maier U.G."/>
            <person name="McRose D."/>
            <person name="Mock T."/>
            <person name="Neilson J.A."/>
            <person name="Onodera N.T."/>
            <person name="Poole A.M."/>
            <person name="Pritham E.J."/>
            <person name="Richards T.A."/>
            <person name="Rocap G."/>
            <person name="Roy S.W."/>
            <person name="Sarai C."/>
            <person name="Schaack S."/>
            <person name="Shirato S."/>
            <person name="Slamovits C.H."/>
            <person name="Spencer D.F."/>
            <person name="Suzuki S."/>
            <person name="Worden A.Z."/>
            <person name="Zauner S."/>
            <person name="Barry K."/>
            <person name="Bell C."/>
            <person name="Bharti A.K."/>
            <person name="Crow J.A."/>
            <person name="Grimwood J."/>
            <person name="Kramer R."/>
            <person name="Lindquist E."/>
            <person name="Lucas S."/>
            <person name="Salamov A."/>
            <person name="McFadden G.I."/>
            <person name="Lane C.E."/>
            <person name="Keeling P.J."/>
            <person name="Gray M.W."/>
            <person name="Grigoriev I.V."/>
            <person name="Archibald J.M."/>
        </authorList>
    </citation>
    <scope>NUCLEOTIDE SEQUENCE</scope>
    <source>
        <strain evidence="11 13">CCMP2712</strain>
    </source>
</reference>
<dbReference type="OrthoDB" id="446635at2759"/>
<dbReference type="OMA" id="PYWERTH"/>
<evidence type="ECO:0000313" key="12">
    <source>
        <dbReference type="EnsemblProtists" id="EKX44945"/>
    </source>
</evidence>
<dbReference type="HOGENOM" id="CLU_055016_2_0_1"/>
<feature type="transmembrane region" description="Helical" evidence="9">
    <location>
        <begin position="46"/>
        <end position="70"/>
    </location>
</feature>
<dbReference type="GO" id="GO:0008270">
    <property type="term" value="F:zinc ion binding"/>
    <property type="evidence" value="ECO:0007669"/>
    <property type="project" value="UniProtKB-KW"/>
</dbReference>
<name>L1JA29_GUITC</name>
<gene>
    <name evidence="11" type="ORF">GUITHDRAFT_163384</name>
</gene>
<dbReference type="Proteomes" id="UP000011087">
    <property type="component" value="Unassembled WGS sequence"/>
</dbReference>
<dbReference type="GO" id="GO:0036503">
    <property type="term" value="P:ERAD pathway"/>
    <property type="evidence" value="ECO:0007669"/>
    <property type="project" value="TreeGrafter"/>
</dbReference>
<keyword evidence="6 9" id="KW-1133">Transmembrane helix</keyword>
<dbReference type="InterPro" id="IPR013083">
    <property type="entry name" value="Znf_RING/FYVE/PHD"/>
</dbReference>
<proteinExistence type="predicted"/>
<keyword evidence="2 9" id="KW-0812">Transmembrane</keyword>
<evidence type="ECO:0000256" key="3">
    <source>
        <dbReference type="ARBA" id="ARBA00022723"/>
    </source>
</evidence>
<dbReference type="PANTHER" id="PTHR13407:SF0">
    <property type="entry name" value="FI05221P"/>
    <property type="match status" value="1"/>
</dbReference>
<dbReference type="GO" id="GO:0061630">
    <property type="term" value="F:ubiquitin protein ligase activity"/>
    <property type="evidence" value="ECO:0007669"/>
    <property type="project" value="TreeGrafter"/>
</dbReference>
<evidence type="ECO:0000313" key="13">
    <source>
        <dbReference type="Proteomes" id="UP000011087"/>
    </source>
</evidence>
<dbReference type="PaxDb" id="55529-EKX44945"/>
<dbReference type="SMART" id="SM00184">
    <property type="entry name" value="RING"/>
    <property type="match status" value="1"/>
</dbReference>
<keyword evidence="5" id="KW-0862">Zinc</keyword>
<dbReference type="AlphaFoldDB" id="L1JA29"/>
<evidence type="ECO:0000259" key="10">
    <source>
        <dbReference type="PROSITE" id="PS50089"/>
    </source>
</evidence>
<keyword evidence="7 9" id="KW-0472">Membrane</keyword>
<dbReference type="PANTHER" id="PTHR13407">
    <property type="entry name" value="RNF121 PROTEIN"/>
    <property type="match status" value="1"/>
</dbReference>
<reference evidence="12" key="3">
    <citation type="submission" date="2016-03" db="UniProtKB">
        <authorList>
            <consortium name="EnsemblProtists"/>
        </authorList>
    </citation>
    <scope>IDENTIFICATION</scope>
</reference>
<protein>
    <recommendedName>
        <fullName evidence="10">RING-type domain-containing protein</fullName>
    </recommendedName>
</protein>
<dbReference type="InterPro" id="IPR018957">
    <property type="entry name" value="Znf_C3HC4_RING-type"/>
</dbReference>
<comment type="subcellular location">
    <subcellularLocation>
        <location evidence="1">Membrane</location>
        <topology evidence="1">Multi-pass membrane protein</topology>
    </subcellularLocation>
</comment>
<dbReference type="STRING" id="905079.L1JA29"/>
<dbReference type="GeneID" id="17301746"/>
<evidence type="ECO:0000256" key="6">
    <source>
        <dbReference type="ARBA" id="ARBA00022989"/>
    </source>
</evidence>
<dbReference type="InterPro" id="IPR001841">
    <property type="entry name" value="Znf_RING"/>
</dbReference>
<evidence type="ECO:0000256" key="5">
    <source>
        <dbReference type="ARBA" id="ARBA00022833"/>
    </source>
</evidence>
<dbReference type="GO" id="GO:0000139">
    <property type="term" value="C:Golgi membrane"/>
    <property type="evidence" value="ECO:0007669"/>
    <property type="project" value="TreeGrafter"/>
</dbReference>
<dbReference type="Gene3D" id="3.30.40.10">
    <property type="entry name" value="Zinc/RING finger domain, C3HC4 (zinc finger)"/>
    <property type="match status" value="1"/>
</dbReference>
<dbReference type="KEGG" id="gtt:GUITHDRAFT_163384"/>
<dbReference type="SUPFAM" id="SSF57850">
    <property type="entry name" value="RING/U-box"/>
    <property type="match status" value="1"/>
</dbReference>
<keyword evidence="13" id="KW-1185">Reference proteome</keyword>
<dbReference type="EnsemblProtists" id="EKX44945">
    <property type="protein sequence ID" value="EKX44945"/>
    <property type="gene ID" value="GUITHDRAFT_163384"/>
</dbReference>
<feature type="domain" description="RING-type" evidence="10">
    <location>
        <begin position="107"/>
        <end position="169"/>
    </location>
</feature>
<sequence>MYKATRRPIPDRTPRLVYSYFYYAFKLCYSSGVVGYLLILSEFLQIPAIFGVEVQVVYVGGMLFFFGLYFGVLSRDCSEMCTDRMAASMGYGRKGSMPSRGYDPTVCLLCGDALNYNWALMNSSIQSQRINATETAERTVNLSCGHSFHDFCIRGWTIIGKKDICPFCSEKVSLRAMFRNPWETQNLMWANLLDAVRYLIVWNPVIVGMTQLSLYELGYLENPK</sequence>
<dbReference type="CDD" id="cd16475">
    <property type="entry name" value="RING-H2_RNF121-like"/>
    <property type="match status" value="1"/>
</dbReference>
<evidence type="ECO:0000256" key="2">
    <source>
        <dbReference type="ARBA" id="ARBA00022692"/>
    </source>
</evidence>
<dbReference type="EMBL" id="JH993001">
    <property type="protein sequence ID" value="EKX44945.1"/>
    <property type="molecule type" value="Genomic_DNA"/>
</dbReference>
<evidence type="ECO:0000256" key="7">
    <source>
        <dbReference type="ARBA" id="ARBA00023136"/>
    </source>
</evidence>
<organism evidence="11">
    <name type="scientific">Guillardia theta (strain CCMP2712)</name>
    <name type="common">Cryptophyte</name>
    <dbReference type="NCBI Taxonomy" id="905079"/>
    <lineage>
        <taxon>Eukaryota</taxon>
        <taxon>Cryptophyceae</taxon>
        <taxon>Pyrenomonadales</taxon>
        <taxon>Geminigeraceae</taxon>
        <taxon>Guillardia</taxon>
    </lineage>
</organism>
<feature type="transmembrane region" description="Helical" evidence="9">
    <location>
        <begin position="20"/>
        <end position="40"/>
    </location>
</feature>
<dbReference type="GO" id="GO:0005789">
    <property type="term" value="C:endoplasmic reticulum membrane"/>
    <property type="evidence" value="ECO:0007669"/>
    <property type="project" value="TreeGrafter"/>
</dbReference>
<accession>L1JA29</accession>
<evidence type="ECO:0000313" key="11">
    <source>
        <dbReference type="EMBL" id="EKX44945.1"/>
    </source>
</evidence>
<reference evidence="13" key="2">
    <citation type="submission" date="2012-11" db="EMBL/GenBank/DDBJ databases">
        <authorList>
            <person name="Kuo A."/>
            <person name="Curtis B.A."/>
            <person name="Tanifuji G."/>
            <person name="Burki F."/>
            <person name="Gruber A."/>
            <person name="Irimia M."/>
            <person name="Maruyama S."/>
            <person name="Arias M.C."/>
            <person name="Ball S.G."/>
            <person name="Gile G.H."/>
            <person name="Hirakawa Y."/>
            <person name="Hopkins J.F."/>
            <person name="Rensing S.A."/>
            <person name="Schmutz J."/>
            <person name="Symeonidi A."/>
            <person name="Elias M."/>
            <person name="Eveleigh R.J."/>
            <person name="Herman E.K."/>
            <person name="Klute M.J."/>
            <person name="Nakayama T."/>
            <person name="Obornik M."/>
            <person name="Reyes-Prieto A."/>
            <person name="Armbrust E.V."/>
            <person name="Aves S.J."/>
            <person name="Beiko R.G."/>
            <person name="Coutinho P."/>
            <person name="Dacks J.B."/>
            <person name="Durnford D.G."/>
            <person name="Fast N.M."/>
            <person name="Green B.R."/>
            <person name="Grisdale C."/>
            <person name="Hempe F."/>
            <person name="Henrissat B."/>
            <person name="Hoppner M.P."/>
            <person name="Ishida K.-I."/>
            <person name="Kim E."/>
            <person name="Koreny L."/>
            <person name="Kroth P.G."/>
            <person name="Liu Y."/>
            <person name="Malik S.-B."/>
            <person name="Maier U.G."/>
            <person name="McRose D."/>
            <person name="Mock T."/>
            <person name="Neilson J.A."/>
            <person name="Onodera N.T."/>
            <person name="Poole A.M."/>
            <person name="Pritham E.J."/>
            <person name="Richards T.A."/>
            <person name="Rocap G."/>
            <person name="Roy S.W."/>
            <person name="Sarai C."/>
            <person name="Schaack S."/>
            <person name="Shirato S."/>
            <person name="Slamovits C.H."/>
            <person name="Spencer D.F."/>
            <person name="Suzuki S."/>
            <person name="Worden A.Z."/>
            <person name="Zauner S."/>
            <person name="Barry K."/>
            <person name="Bell C."/>
            <person name="Bharti A.K."/>
            <person name="Crow J.A."/>
            <person name="Grimwood J."/>
            <person name="Kramer R."/>
            <person name="Lindquist E."/>
            <person name="Lucas S."/>
            <person name="Salamov A."/>
            <person name="McFadden G.I."/>
            <person name="Lane C.E."/>
            <person name="Keeling P.J."/>
            <person name="Gray M.W."/>
            <person name="Grigoriev I.V."/>
            <person name="Archibald J.M."/>
        </authorList>
    </citation>
    <scope>NUCLEOTIDE SEQUENCE</scope>
    <source>
        <strain evidence="13">CCMP2712</strain>
    </source>
</reference>
<dbReference type="RefSeq" id="XP_005831925.1">
    <property type="nucleotide sequence ID" value="XM_005831868.1"/>
</dbReference>
<dbReference type="PROSITE" id="PS50089">
    <property type="entry name" value="ZF_RING_2"/>
    <property type="match status" value="1"/>
</dbReference>
<dbReference type="eggNOG" id="KOG1734">
    <property type="taxonomic scope" value="Eukaryota"/>
</dbReference>
<dbReference type="Pfam" id="PF00097">
    <property type="entry name" value="zf-C3HC4"/>
    <property type="match status" value="1"/>
</dbReference>
<keyword evidence="4 8" id="KW-0863">Zinc-finger</keyword>
<evidence type="ECO:0000256" key="4">
    <source>
        <dbReference type="ARBA" id="ARBA00022771"/>
    </source>
</evidence>
<dbReference type="InterPro" id="IPR040176">
    <property type="entry name" value="RNF121/RNF175"/>
</dbReference>
<keyword evidence="3" id="KW-0479">Metal-binding</keyword>
<evidence type="ECO:0000256" key="8">
    <source>
        <dbReference type="PROSITE-ProRule" id="PRU00175"/>
    </source>
</evidence>
<evidence type="ECO:0000256" key="9">
    <source>
        <dbReference type="SAM" id="Phobius"/>
    </source>
</evidence>